<protein>
    <submittedName>
        <fullName evidence="3">PEP-CTERM sorting domain-containing protein</fullName>
    </submittedName>
</protein>
<dbReference type="NCBIfam" id="TIGR02595">
    <property type="entry name" value="PEP_CTERM"/>
    <property type="match status" value="1"/>
</dbReference>
<dbReference type="Pfam" id="PF07589">
    <property type="entry name" value="PEP-CTERM"/>
    <property type="match status" value="1"/>
</dbReference>
<evidence type="ECO:0000313" key="3">
    <source>
        <dbReference type="EMBL" id="WDD98596.1"/>
    </source>
</evidence>
<feature type="signal peptide" evidence="1">
    <location>
        <begin position="1"/>
        <end position="23"/>
    </location>
</feature>
<dbReference type="KEGG" id="tact:SG35_025655"/>
<keyword evidence="4" id="KW-1185">Reference proteome</keyword>
<evidence type="ECO:0000259" key="2">
    <source>
        <dbReference type="Pfam" id="PF07589"/>
    </source>
</evidence>
<feature type="domain" description="Ice-binding protein C-terminal" evidence="2">
    <location>
        <begin position="163"/>
        <end position="181"/>
    </location>
</feature>
<gene>
    <name evidence="3" type="ORF">SG35_025655</name>
</gene>
<evidence type="ECO:0000313" key="4">
    <source>
        <dbReference type="Proteomes" id="UP000032568"/>
    </source>
</evidence>
<accession>A0AAE9YPU3</accession>
<dbReference type="AlphaFoldDB" id="A0AAE9YPU3"/>
<feature type="chain" id="PRO_5041947909" evidence="1">
    <location>
        <begin position="24"/>
        <end position="190"/>
    </location>
</feature>
<proteinExistence type="predicted"/>
<name>A0AAE9YPU3_9GAMM</name>
<dbReference type="Proteomes" id="UP000032568">
    <property type="component" value="Chromosome"/>
</dbReference>
<dbReference type="RefSeq" id="WP_044833022.1">
    <property type="nucleotide sequence ID" value="NZ_CP059735.1"/>
</dbReference>
<reference evidence="3 4" key="2">
    <citation type="journal article" date="2022" name="Mar. Drugs">
        <title>Bioassay-Guided Fractionation Leads to the Detection of Cholic Acid Generated by the Rare Thalassomonas sp.</title>
        <authorList>
            <person name="Pheiffer F."/>
            <person name="Schneider Y.K."/>
            <person name="Hansen E.H."/>
            <person name="Andersen J.H."/>
            <person name="Isaksson J."/>
            <person name="Busche T."/>
            <person name="R C."/>
            <person name="Kalinowski J."/>
            <person name="Zyl L.V."/>
            <person name="Trindade M."/>
        </authorList>
    </citation>
    <scope>NUCLEOTIDE SEQUENCE [LARGE SCALE GENOMIC DNA]</scope>
    <source>
        <strain evidence="3 4">A5K-106</strain>
    </source>
</reference>
<dbReference type="EMBL" id="CP059735">
    <property type="protein sequence ID" value="WDD98596.1"/>
    <property type="molecule type" value="Genomic_DNA"/>
</dbReference>
<dbReference type="InterPro" id="IPR013424">
    <property type="entry name" value="Ice-binding_C"/>
</dbReference>
<sequence>MMKKLTLSALLALSTLFSASVFATPIYGTYVEADGSFSGNINSVLGAPDDQFIQIDNNTAVTISFADNQAALADGTDAADLIIHTYDLPYPADARVEYSTDNLNFFLLDIFSDANVSNIINIDFDLFGINHITSLRITDISGAAAGFDLDAIEGINAGDALNVPEPSSLLLLALALLAIMALQNTRSQQV</sequence>
<organism evidence="3 4">
    <name type="scientific">Thalassomonas actiniarum</name>
    <dbReference type="NCBI Taxonomy" id="485447"/>
    <lineage>
        <taxon>Bacteria</taxon>
        <taxon>Pseudomonadati</taxon>
        <taxon>Pseudomonadota</taxon>
        <taxon>Gammaproteobacteria</taxon>
        <taxon>Alteromonadales</taxon>
        <taxon>Colwelliaceae</taxon>
        <taxon>Thalassomonas</taxon>
    </lineage>
</organism>
<reference evidence="3 4" key="1">
    <citation type="journal article" date="2015" name="Genome Announc.">
        <title>Draft Genome Sequences of Marine Isolates of Thalassomonas viridans and Thalassomonas actiniarum.</title>
        <authorList>
            <person name="Olonade I."/>
            <person name="van Zyl L.J."/>
            <person name="Trindade M."/>
        </authorList>
    </citation>
    <scope>NUCLEOTIDE SEQUENCE [LARGE SCALE GENOMIC DNA]</scope>
    <source>
        <strain evidence="3 4">A5K-106</strain>
    </source>
</reference>
<keyword evidence="1" id="KW-0732">Signal</keyword>
<evidence type="ECO:0000256" key="1">
    <source>
        <dbReference type="SAM" id="SignalP"/>
    </source>
</evidence>